<comment type="caution">
    <text evidence="2">The sequence shown here is derived from an EMBL/GenBank/DDBJ whole genome shotgun (WGS) entry which is preliminary data.</text>
</comment>
<gene>
    <name evidence="2" type="ORF">WJX74_003747</name>
</gene>
<dbReference type="AlphaFoldDB" id="A0AAW1QTT3"/>
<protein>
    <recommendedName>
        <fullName evidence="4">Transposase</fullName>
    </recommendedName>
</protein>
<evidence type="ECO:0008006" key="4">
    <source>
        <dbReference type="Google" id="ProtNLM"/>
    </source>
</evidence>
<feature type="compositionally biased region" description="Polar residues" evidence="1">
    <location>
        <begin position="133"/>
        <end position="150"/>
    </location>
</feature>
<evidence type="ECO:0000256" key="1">
    <source>
        <dbReference type="SAM" id="MobiDB-lite"/>
    </source>
</evidence>
<sequence length="150" mass="16062">MYAAANDACKALGINAVFGSTREGANTECDLRCVTRTSGDGWKTILPHEVKLATEVGIGDTIHYADAAYGTLKEAVRLPLAQCLMYLVEEEATYAVLSTKVHWTFMKRGPSPSQLHISRTYNAEKEPGAHSGRTGSLGSKATSNSSLLPS</sequence>
<evidence type="ECO:0000313" key="3">
    <source>
        <dbReference type="Proteomes" id="UP001438707"/>
    </source>
</evidence>
<evidence type="ECO:0000313" key="2">
    <source>
        <dbReference type="EMBL" id="KAK9824892.1"/>
    </source>
</evidence>
<organism evidence="2 3">
    <name type="scientific">Apatococcus lobatus</name>
    <dbReference type="NCBI Taxonomy" id="904363"/>
    <lineage>
        <taxon>Eukaryota</taxon>
        <taxon>Viridiplantae</taxon>
        <taxon>Chlorophyta</taxon>
        <taxon>core chlorophytes</taxon>
        <taxon>Trebouxiophyceae</taxon>
        <taxon>Chlorellales</taxon>
        <taxon>Chlorellaceae</taxon>
        <taxon>Apatococcus</taxon>
    </lineage>
</organism>
<proteinExistence type="predicted"/>
<keyword evidence="3" id="KW-1185">Reference proteome</keyword>
<name>A0AAW1QTT3_9CHLO</name>
<dbReference type="EMBL" id="JALJOS010000027">
    <property type="protein sequence ID" value="KAK9824892.1"/>
    <property type="molecule type" value="Genomic_DNA"/>
</dbReference>
<reference evidence="2 3" key="1">
    <citation type="journal article" date="2024" name="Nat. Commun.">
        <title>Phylogenomics reveals the evolutionary origins of lichenization in chlorophyte algae.</title>
        <authorList>
            <person name="Puginier C."/>
            <person name="Libourel C."/>
            <person name="Otte J."/>
            <person name="Skaloud P."/>
            <person name="Haon M."/>
            <person name="Grisel S."/>
            <person name="Petersen M."/>
            <person name="Berrin J.G."/>
            <person name="Delaux P.M."/>
            <person name="Dal Grande F."/>
            <person name="Keller J."/>
        </authorList>
    </citation>
    <scope>NUCLEOTIDE SEQUENCE [LARGE SCALE GENOMIC DNA]</scope>
    <source>
        <strain evidence="2 3">SAG 2145</strain>
    </source>
</reference>
<accession>A0AAW1QTT3</accession>
<dbReference type="Proteomes" id="UP001438707">
    <property type="component" value="Unassembled WGS sequence"/>
</dbReference>
<feature type="region of interest" description="Disordered" evidence="1">
    <location>
        <begin position="123"/>
        <end position="150"/>
    </location>
</feature>